<dbReference type="EC" id="2.4.2.9" evidence="4"/>
<dbReference type="InterPro" id="IPR029057">
    <property type="entry name" value="PRTase-like"/>
</dbReference>
<comment type="caution">
    <text evidence="13">The sequence shown here is derived from an EMBL/GenBank/DDBJ whole genome shotgun (WGS) entry which is preliminary data.</text>
</comment>
<name>A0A645BQN7_9ZZZZ</name>
<evidence type="ECO:0000256" key="10">
    <source>
        <dbReference type="ARBA" id="ARBA00023134"/>
    </source>
</evidence>
<dbReference type="GO" id="GO:0005525">
    <property type="term" value="F:GTP binding"/>
    <property type="evidence" value="ECO:0007669"/>
    <property type="project" value="UniProtKB-KW"/>
</dbReference>
<dbReference type="NCBIfam" id="TIGR01091">
    <property type="entry name" value="upp"/>
    <property type="match status" value="1"/>
</dbReference>
<keyword evidence="8" id="KW-0547">Nucleotide-binding</keyword>
<dbReference type="FunFam" id="3.40.50.2020:FF:000003">
    <property type="entry name" value="Uracil phosphoribosyltransferase"/>
    <property type="match status" value="1"/>
</dbReference>
<evidence type="ECO:0000256" key="5">
    <source>
        <dbReference type="ARBA" id="ARBA00022533"/>
    </source>
</evidence>
<dbReference type="GO" id="GO:0004845">
    <property type="term" value="F:uracil phosphoribosyltransferase activity"/>
    <property type="evidence" value="ECO:0007669"/>
    <property type="project" value="UniProtKB-EC"/>
</dbReference>
<evidence type="ECO:0000313" key="13">
    <source>
        <dbReference type="EMBL" id="MPM64144.1"/>
    </source>
</evidence>
<evidence type="ECO:0000256" key="8">
    <source>
        <dbReference type="ARBA" id="ARBA00022741"/>
    </source>
</evidence>
<dbReference type="GO" id="GO:0005737">
    <property type="term" value="C:cytoplasm"/>
    <property type="evidence" value="ECO:0007669"/>
    <property type="project" value="UniProtKB-ARBA"/>
</dbReference>
<dbReference type="Pfam" id="PF14681">
    <property type="entry name" value="UPRTase"/>
    <property type="match status" value="1"/>
</dbReference>
<dbReference type="Gene3D" id="3.40.50.2020">
    <property type="match status" value="1"/>
</dbReference>
<accession>A0A645BQN7</accession>
<dbReference type="GO" id="GO:0044206">
    <property type="term" value="P:UMP salvage"/>
    <property type="evidence" value="ECO:0007669"/>
    <property type="project" value="UniProtKB-UniPathway"/>
</dbReference>
<feature type="domain" description="Phosphoribosyltransferase" evidence="12">
    <location>
        <begin position="10"/>
        <end position="211"/>
    </location>
</feature>
<dbReference type="AlphaFoldDB" id="A0A645BQN7"/>
<comment type="pathway">
    <text evidence="2">Pyrimidine metabolism; UMP biosynthesis via salvage pathway; UMP from uracil: step 1/1.</text>
</comment>
<keyword evidence="7 13" id="KW-0808">Transferase</keyword>
<dbReference type="InterPro" id="IPR034332">
    <property type="entry name" value="Upp_B"/>
</dbReference>
<dbReference type="NCBIfam" id="NF001097">
    <property type="entry name" value="PRK00129.1"/>
    <property type="match status" value="1"/>
</dbReference>
<sequence>MKTWENVYEIDHPLIKHKLTLLRDKNTGVKEFREVAAEIAMLLCYEATRDLPLKEVEIETPVAMAKTKVISGKKLAVVPILRAGIGMVDGILTLVPSAKVGHIGLYRDPVTTKPVEYYCKLPADVAERDVIILDPMLATGGSAVAAIDMLKKAGVKHIKMMNIIAAIPGIEAVQSKHPDVEIYCAAIDEVLNDHAYIVPGLGDAGDRLFGTM</sequence>
<dbReference type="PANTHER" id="PTHR32315">
    <property type="entry name" value="ADENINE PHOSPHORIBOSYLTRANSFERASE"/>
    <property type="match status" value="1"/>
</dbReference>
<dbReference type="InterPro" id="IPR050054">
    <property type="entry name" value="UPRTase/APRTase"/>
</dbReference>
<organism evidence="13">
    <name type="scientific">bioreactor metagenome</name>
    <dbReference type="NCBI Taxonomy" id="1076179"/>
    <lineage>
        <taxon>unclassified sequences</taxon>
        <taxon>metagenomes</taxon>
        <taxon>ecological metagenomes</taxon>
    </lineage>
</organism>
<proteinExistence type="inferred from homology"/>
<evidence type="ECO:0000259" key="12">
    <source>
        <dbReference type="Pfam" id="PF14681"/>
    </source>
</evidence>
<dbReference type="GO" id="GO:0006223">
    <property type="term" value="P:uracil salvage"/>
    <property type="evidence" value="ECO:0007669"/>
    <property type="project" value="InterPro"/>
</dbReference>
<evidence type="ECO:0000256" key="11">
    <source>
        <dbReference type="ARBA" id="ARBA00031082"/>
    </source>
</evidence>
<protein>
    <recommendedName>
        <fullName evidence="4">uracil phosphoribosyltransferase</fullName>
        <ecNumber evidence="4">2.4.2.9</ecNumber>
    </recommendedName>
    <alternativeName>
        <fullName evidence="11">UMP pyrophosphorylase</fullName>
    </alternativeName>
</protein>
<dbReference type="SUPFAM" id="SSF53271">
    <property type="entry name" value="PRTase-like"/>
    <property type="match status" value="1"/>
</dbReference>
<dbReference type="PANTHER" id="PTHR32315:SF4">
    <property type="entry name" value="URACIL PHOSPHORIBOSYLTRANSFERASE, CHLOROPLASTIC"/>
    <property type="match status" value="1"/>
</dbReference>
<keyword evidence="6 13" id="KW-0328">Glycosyltransferase</keyword>
<dbReference type="CDD" id="cd06223">
    <property type="entry name" value="PRTases_typeI"/>
    <property type="match status" value="1"/>
</dbReference>
<dbReference type="HAMAP" id="MF_01218_B">
    <property type="entry name" value="Upp_B"/>
    <property type="match status" value="1"/>
</dbReference>
<comment type="cofactor">
    <cofactor evidence="1">
        <name>Mg(2+)</name>
        <dbReference type="ChEBI" id="CHEBI:18420"/>
    </cofactor>
</comment>
<reference evidence="13" key="1">
    <citation type="submission" date="2019-08" db="EMBL/GenBank/DDBJ databases">
        <authorList>
            <person name="Kucharzyk K."/>
            <person name="Murdoch R.W."/>
            <person name="Higgins S."/>
            <person name="Loffler F."/>
        </authorList>
    </citation>
    <scope>NUCLEOTIDE SEQUENCE</scope>
</reference>
<keyword evidence="9" id="KW-0460">Magnesium</keyword>
<evidence type="ECO:0000256" key="1">
    <source>
        <dbReference type="ARBA" id="ARBA00001946"/>
    </source>
</evidence>
<keyword evidence="10" id="KW-0342">GTP-binding</keyword>
<dbReference type="InterPro" id="IPR005765">
    <property type="entry name" value="UPRT"/>
</dbReference>
<evidence type="ECO:0000256" key="3">
    <source>
        <dbReference type="ARBA" id="ARBA00009516"/>
    </source>
</evidence>
<gene>
    <name evidence="13" type="primary">upp_23</name>
    <name evidence="13" type="ORF">SDC9_111030</name>
</gene>
<evidence type="ECO:0000256" key="6">
    <source>
        <dbReference type="ARBA" id="ARBA00022676"/>
    </source>
</evidence>
<evidence type="ECO:0000256" key="4">
    <source>
        <dbReference type="ARBA" id="ARBA00011894"/>
    </source>
</evidence>
<evidence type="ECO:0000256" key="7">
    <source>
        <dbReference type="ARBA" id="ARBA00022679"/>
    </source>
</evidence>
<evidence type="ECO:0000256" key="2">
    <source>
        <dbReference type="ARBA" id="ARBA00005180"/>
    </source>
</evidence>
<evidence type="ECO:0000256" key="9">
    <source>
        <dbReference type="ARBA" id="ARBA00022842"/>
    </source>
</evidence>
<dbReference type="EMBL" id="VSSQ01019793">
    <property type="protein sequence ID" value="MPM64144.1"/>
    <property type="molecule type" value="Genomic_DNA"/>
</dbReference>
<comment type="similarity">
    <text evidence="3">Belongs to the UPRTase family.</text>
</comment>
<dbReference type="InterPro" id="IPR000836">
    <property type="entry name" value="PRTase_dom"/>
</dbReference>
<keyword evidence="5" id="KW-0021">Allosteric enzyme</keyword>
<dbReference type="UniPathway" id="UPA00574">
    <property type="reaction ID" value="UER00636"/>
</dbReference>